<dbReference type="GeneID" id="27899726"/>
<reference evidence="2 3" key="1">
    <citation type="journal article" date="2012" name="PLoS Pathog.">
        <title>Diverse lifestyles and strategies of plant pathogenesis encoded in the genomes of eighteen Dothideomycetes fungi.</title>
        <authorList>
            <person name="Ohm R.A."/>
            <person name="Feau N."/>
            <person name="Henrissat B."/>
            <person name="Schoch C.L."/>
            <person name="Horwitz B.A."/>
            <person name="Barry K.W."/>
            <person name="Condon B.J."/>
            <person name="Copeland A.C."/>
            <person name="Dhillon B."/>
            <person name="Glaser F."/>
            <person name="Hesse C.N."/>
            <person name="Kosti I."/>
            <person name="LaButti K."/>
            <person name="Lindquist E.A."/>
            <person name="Lucas S."/>
            <person name="Salamov A.A."/>
            <person name="Bradshaw R.E."/>
            <person name="Ciuffetti L."/>
            <person name="Hamelin R.C."/>
            <person name="Kema G.H.J."/>
            <person name="Lawrence C."/>
            <person name="Scott J.A."/>
            <person name="Spatafora J.W."/>
            <person name="Turgeon B.G."/>
            <person name="de Wit P.J.G.M."/>
            <person name="Zhong S."/>
            <person name="Goodwin S.B."/>
            <person name="Grigoriev I.V."/>
        </authorList>
    </citation>
    <scope>NUCLEOTIDE SEQUENCE [LARGE SCALE GENOMIC DNA]</scope>
    <source>
        <strain evidence="2 3">SO2202</strain>
    </source>
</reference>
<dbReference type="RefSeq" id="XP_016759944.1">
    <property type="nucleotide sequence ID" value="XM_016902589.1"/>
</dbReference>
<sequence>MALTAAERTFAIPELLETILIQLARQHLPRRGLDPLAQRQLRIPSRGLDSSTSHYLAYTPLVYQLFVLQRVNSTFRGVLRASKELRQWMYPDPHSRMLEVEHDDEEEEEGHQHQGIETLIRLAWLFSYVGLRVCHHHNHVQVKDGGGSGSGSGSITKEVLLTKHPRESPHLWPRGFESEDQGVMRFARPESSWRKIVMFDDNDDDDDDDDDMDDIDDDENDENDQHKHVTRRRRRIGNVQVEVWVVKSNENTTPSYVQTWNFHREEKPTLGDVYDGLKILYGRTQEQHAKIAEQEQQE</sequence>
<evidence type="ECO:0000256" key="1">
    <source>
        <dbReference type="SAM" id="MobiDB-lite"/>
    </source>
</evidence>
<dbReference type="EMBL" id="KB456265">
    <property type="protein sequence ID" value="EMF11823.1"/>
    <property type="molecule type" value="Genomic_DNA"/>
</dbReference>
<evidence type="ECO:0000313" key="3">
    <source>
        <dbReference type="Proteomes" id="UP000016931"/>
    </source>
</evidence>
<feature type="region of interest" description="Disordered" evidence="1">
    <location>
        <begin position="198"/>
        <end position="232"/>
    </location>
</feature>
<dbReference type="AlphaFoldDB" id="N1QF40"/>
<name>N1QF40_SPHMS</name>
<organism evidence="2 3">
    <name type="scientific">Sphaerulina musiva (strain SO2202)</name>
    <name type="common">Poplar stem canker fungus</name>
    <name type="synonym">Septoria musiva</name>
    <dbReference type="NCBI Taxonomy" id="692275"/>
    <lineage>
        <taxon>Eukaryota</taxon>
        <taxon>Fungi</taxon>
        <taxon>Dikarya</taxon>
        <taxon>Ascomycota</taxon>
        <taxon>Pezizomycotina</taxon>
        <taxon>Dothideomycetes</taxon>
        <taxon>Dothideomycetidae</taxon>
        <taxon>Mycosphaerellales</taxon>
        <taxon>Mycosphaerellaceae</taxon>
        <taxon>Sphaerulina</taxon>
    </lineage>
</organism>
<evidence type="ECO:0000313" key="2">
    <source>
        <dbReference type="EMBL" id="EMF11823.1"/>
    </source>
</evidence>
<dbReference type="OrthoDB" id="3640679at2759"/>
<dbReference type="Proteomes" id="UP000016931">
    <property type="component" value="Unassembled WGS sequence"/>
</dbReference>
<dbReference type="HOGENOM" id="CLU_934362_0_0_1"/>
<proteinExistence type="predicted"/>
<gene>
    <name evidence="2" type="ORF">SEPMUDRAFT_133805</name>
</gene>
<accession>N1QF40</accession>
<protein>
    <submittedName>
        <fullName evidence="2">Uncharacterized protein</fullName>
    </submittedName>
</protein>
<keyword evidence="3" id="KW-1185">Reference proteome</keyword>
<feature type="compositionally biased region" description="Acidic residues" evidence="1">
    <location>
        <begin position="200"/>
        <end position="222"/>
    </location>
</feature>